<feature type="compositionally biased region" description="Basic and acidic residues" evidence="1">
    <location>
        <begin position="751"/>
        <end position="766"/>
    </location>
</feature>
<name>A0A9Q8T0F4_9PEZI</name>
<gene>
    <name evidence="2" type="ORF">CLUP02_12364</name>
</gene>
<feature type="compositionally biased region" description="Polar residues" evidence="1">
    <location>
        <begin position="807"/>
        <end position="824"/>
    </location>
</feature>
<keyword evidence="3" id="KW-1185">Reference proteome</keyword>
<protein>
    <submittedName>
        <fullName evidence="2">Uncharacterized protein</fullName>
    </submittedName>
</protein>
<evidence type="ECO:0000313" key="2">
    <source>
        <dbReference type="EMBL" id="UQC86862.1"/>
    </source>
</evidence>
<dbReference type="AlphaFoldDB" id="A0A9Q8T0F4"/>
<feature type="region of interest" description="Disordered" evidence="1">
    <location>
        <begin position="730"/>
        <end position="771"/>
    </location>
</feature>
<feature type="region of interest" description="Disordered" evidence="1">
    <location>
        <begin position="342"/>
        <end position="390"/>
    </location>
</feature>
<dbReference type="RefSeq" id="XP_049148473.1">
    <property type="nucleotide sequence ID" value="XM_049291328.1"/>
</dbReference>
<dbReference type="Proteomes" id="UP000830671">
    <property type="component" value="Chromosome 6"/>
</dbReference>
<proteinExistence type="predicted"/>
<feature type="region of interest" description="Disordered" evidence="1">
    <location>
        <begin position="795"/>
        <end position="824"/>
    </location>
</feature>
<sequence length="917" mass="100851">MALRHFLKSPQVTTFKGRLMSEALCMPHNMLNSILEYGLDVPYLSTCLYKEDTEYFTNALPSTPYRVPEYLKRSGCLPHLHRPSHIFSPLLLALIYVSTEEEAAFWTALFFGPLFSICAPGRSKQVRPESNLVFPPKTTGSPHALTRQYIRLAPSLRLHRPTSKDFRDIKEGSCCSITFNRDGNGLGGCSVPPGTGERTKEGHTQWTLAGNELLPSCLFPLHLSTYLTPRSRPKDQTALVTAHCPLVGPFFLCFSPTPVYSPSSVHLLTEQSVTDVYLFFPSYQGSIPALTKTYWDVSVRPCFPPVPSSRMKGWATSPLAGDSIPYHLTHALGASLPRRGYPVSVAGPRTGSDQMDAAQRQDKAGRGRRPSTSIHAHTRKLDLGDRPSPSPSPSPMSCLCLLLTLATAELAAGPSKMAGAIHALLALSLPHTRSPSLTYSLTYIHAHTLSLSLSLSLSYPHRLWRMFLNRRRLREAMSRGKQPQDPCKLMSPFVLETQAERDEDGLGRGTTHRIVSLSQDTWRISSRSTRVLNATNPSVPRYLSLAHYGCCCRCRCRRADDHRQACSPCLDSGSGASAAVKLILSQVCRPNLAVASVRFPAASNDSSTYVLSLMAPLRDLVLLVEHRFTTAGPCRRPLAPLQASLSGKSELCIAYRVPLQLLALLPSHMSVVALLLFDKRRDGESGTTPIKYNFFFSLAASSPAFCFHTQIRKAVYHTFRSVFTGVFESTRSTGGTARSSPTKSRSKNPKIKRERERQRDRDEERKTHFRGTRRLSKNNWCTACAPGDPDPYPTPPAVPFLLVEKTGTGSTSPPISHSRQGPSQPLQLPLVTDVQNQLASFAPVARGCCARPRIVLGHSPGRCCPLIATRVLQTQRPQTICLGWASFPAGLDHSVSLVALPSLACHPFASTSTTKSH</sequence>
<organism evidence="2 3">
    <name type="scientific">Colletotrichum lupini</name>
    <dbReference type="NCBI Taxonomy" id="145971"/>
    <lineage>
        <taxon>Eukaryota</taxon>
        <taxon>Fungi</taxon>
        <taxon>Dikarya</taxon>
        <taxon>Ascomycota</taxon>
        <taxon>Pezizomycotina</taxon>
        <taxon>Sordariomycetes</taxon>
        <taxon>Hypocreomycetidae</taxon>
        <taxon>Glomerellales</taxon>
        <taxon>Glomerellaceae</taxon>
        <taxon>Colletotrichum</taxon>
        <taxon>Colletotrichum acutatum species complex</taxon>
    </lineage>
</organism>
<dbReference type="EMBL" id="CP019478">
    <property type="protein sequence ID" value="UQC86862.1"/>
    <property type="molecule type" value="Genomic_DNA"/>
</dbReference>
<evidence type="ECO:0000256" key="1">
    <source>
        <dbReference type="SAM" id="MobiDB-lite"/>
    </source>
</evidence>
<feature type="compositionally biased region" description="Low complexity" evidence="1">
    <location>
        <begin position="730"/>
        <end position="742"/>
    </location>
</feature>
<accession>A0A9Q8T0F4</accession>
<evidence type="ECO:0000313" key="3">
    <source>
        <dbReference type="Proteomes" id="UP000830671"/>
    </source>
</evidence>
<dbReference type="GeneID" id="73346338"/>
<reference evidence="2" key="1">
    <citation type="journal article" date="2021" name="Mol. Plant Microbe Interact.">
        <title>Complete Genome Sequence of the Plant-Pathogenic Fungus Colletotrichum lupini.</title>
        <authorList>
            <person name="Baroncelli R."/>
            <person name="Pensec F."/>
            <person name="Da Lio D."/>
            <person name="Boufleur T."/>
            <person name="Vicente I."/>
            <person name="Sarrocco S."/>
            <person name="Picot A."/>
            <person name="Baraldi E."/>
            <person name="Sukno S."/>
            <person name="Thon M."/>
            <person name="Le Floch G."/>
        </authorList>
    </citation>
    <scope>NUCLEOTIDE SEQUENCE</scope>
    <source>
        <strain evidence="2">IMI 504893</strain>
    </source>
</reference>
<dbReference type="KEGG" id="clup:CLUP02_12364"/>